<dbReference type="RefSeq" id="WP_135089609.1">
    <property type="nucleotide sequence ID" value="NZ_SPDV01000046.1"/>
</dbReference>
<comment type="caution">
    <text evidence="1">The sequence shown here is derived from an EMBL/GenBank/DDBJ whole genome shotgun (WGS) entry which is preliminary data.</text>
</comment>
<sequence>MAQENVPFLIGTADAGAEIAQLRQVLVLVEEIAGRTPARLDDGALDEAARVSAAYGVALPIVQKRFDALAAETATWAAAGVEALMKISADGRPTGPAAGRLADELRKALARLRDIVSA</sequence>
<evidence type="ECO:0000313" key="2">
    <source>
        <dbReference type="Proteomes" id="UP000298213"/>
    </source>
</evidence>
<reference evidence="1 2" key="1">
    <citation type="submission" date="2019-03" db="EMBL/GenBank/DDBJ databases">
        <title>Genome sequence of Sphingomonas sp. 17J27-24.</title>
        <authorList>
            <person name="Kim M."/>
            <person name="Maeng S."/>
            <person name="Sathiyaraj S."/>
        </authorList>
    </citation>
    <scope>NUCLEOTIDE SEQUENCE [LARGE SCALE GENOMIC DNA]</scope>
    <source>
        <strain evidence="1 2">17J27-24</strain>
    </source>
</reference>
<proteinExistence type="predicted"/>
<organism evidence="1 2">
    <name type="scientific">Sphingomonas parva</name>
    <dbReference type="NCBI Taxonomy" id="2555898"/>
    <lineage>
        <taxon>Bacteria</taxon>
        <taxon>Pseudomonadati</taxon>
        <taxon>Pseudomonadota</taxon>
        <taxon>Alphaproteobacteria</taxon>
        <taxon>Sphingomonadales</taxon>
        <taxon>Sphingomonadaceae</taxon>
        <taxon>Sphingomonas</taxon>
    </lineage>
</organism>
<accession>A0A4Y8ZP34</accession>
<evidence type="ECO:0000313" key="1">
    <source>
        <dbReference type="EMBL" id="TFI56915.1"/>
    </source>
</evidence>
<keyword evidence="2" id="KW-1185">Reference proteome</keyword>
<dbReference type="Proteomes" id="UP000298213">
    <property type="component" value="Unassembled WGS sequence"/>
</dbReference>
<dbReference type="AlphaFoldDB" id="A0A4Y8ZP34"/>
<dbReference type="EMBL" id="SPDV01000046">
    <property type="protein sequence ID" value="TFI56915.1"/>
    <property type="molecule type" value="Genomic_DNA"/>
</dbReference>
<protein>
    <submittedName>
        <fullName evidence="1">Uncharacterized protein</fullName>
    </submittedName>
</protein>
<gene>
    <name evidence="1" type="ORF">E2493_17770</name>
</gene>
<name>A0A4Y8ZP34_9SPHN</name>
<dbReference type="OrthoDB" id="7595081at2"/>